<keyword evidence="1" id="KW-0472">Membrane</keyword>
<evidence type="ECO:0000256" key="1">
    <source>
        <dbReference type="SAM" id="Phobius"/>
    </source>
</evidence>
<dbReference type="AlphaFoldDB" id="V4RBJ7"/>
<evidence type="ECO:0000313" key="2">
    <source>
        <dbReference type="EMBL" id="ESQ88798.1"/>
    </source>
</evidence>
<accession>V4RBJ7</accession>
<dbReference type="Proteomes" id="UP000017837">
    <property type="component" value="Unassembled WGS sequence"/>
</dbReference>
<dbReference type="STRING" id="1121022.GCA_000376105_03422"/>
<feature type="transmembrane region" description="Helical" evidence="1">
    <location>
        <begin position="35"/>
        <end position="59"/>
    </location>
</feature>
<comment type="caution">
    <text evidence="2">The sequence shown here is derived from an EMBL/GenBank/DDBJ whole genome shotgun (WGS) entry which is preliminary data.</text>
</comment>
<keyword evidence="3" id="KW-1185">Reference proteome</keyword>
<organism evidence="2 3">
    <name type="scientific">Asticcacaulis benevestitus DSM 16100 = ATCC BAA-896</name>
    <dbReference type="NCBI Taxonomy" id="1121022"/>
    <lineage>
        <taxon>Bacteria</taxon>
        <taxon>Pseudomonadati</taxon>
        <taxon>Pseudomonadota</taxon>
        <taxon>Alphaproteobacteria</taxon>
        <taxon>Caulobacterales</taxon>
        <taxon>Caulobacteraceae</taxon>
        <taxon>Asticcacaulis</taxon>
    </lineage>
</organism>
<keyword evidence="1" id="KW-0812">Transmembrane</keyword>
<reference evidence="2 3" key="1">
    <citation type="journal article" date="2014" name="Nature">
        <title>Sequential evolution of bacterial morphology by co-option of a developmental regulator.</title>
        <authorList>
            <person name="Jiang C."/>
            <person name="Brown P.J."/>
            <person name="Ducret A."/>
            <person name="Brun Y.V."/>
        </authorList>
    </citation>
    <scope>NUCLEOTIDE SEQUENCE [LARGE SCALE GENOMIC DNA]</scope>
    <source>
        <strain evidence="2 3">DSM 16100</strain>
    </source>
</reference>
<dbReference type="RefSeq" id="WP_018083096.1">
    <property type="nucleotide sequence ID" value="NZ_AQWM01000023.1"/>
</dbReference>
<keyword evidence="1" id="KW-1133">Transmembrane helix</keyword>
<protein>
    <recommendedName>
        <fullName evidence="4">DUF805 domain-containing protein</fullName>
    </recommendedName>
</protein>
<dbReference type="Pfam" id="PF05656">
    <property type="entry name" value="DUF805"/>
    <property type="match status" value="1"/>
</dbReference>
<dbReference type="eggNOG" id="COG3152">
    <property type="taxonomic scope" value="Bacteria"/>
</dbReference>
<name>V4RBJ7_9CAUL</name>
<dbReference type="InterPro" id="IPR008523">
    <property type="entry name" value="DUF805"/>
</dbReference>
<proteinExistence type="predicted"/>
<dbReference type="EMBL" id="AWGB01000034">
    <property type="protein sequence ID" value="ESQ88798.1"/>
    <property type="molecule type" value="Genomic_DNA"/>
</dbReference>
<dbReference type="PANTHER" id="PTHR34980">
    <property type="entry name" value="INNER MEMBRANE PROTEIN-RELATED-RELATED"/>
    <property type="match status" value="1"/>
</dbReference>
<feature type="transmembrane region" description="Helical" evidence="1">
    <location>
        <begin position="103"/>
        <end position="120"/>
    </location>
</feature>
<evidence type="ECO:0000313" key="3">
    <source>
        <dbReference type="Proteomes" id="UP000017837"/>
    </source>
</evidence>
<dbReference type="GO" id="GO:0005886">
    <property type="term" value="C:plasma membrane"/>
    <property type="evidence" value="ECO:0007669"/>
    <property type="project" value="TreeGrafter"/>
</dbReference>
<feature type="transmembrane region" description="Helical" evidence="1">
    <location>
        <begin position="71"/>
        <end position="91"/>
    </location>
</feature>
<gene>
    <name evidence="2" type="ORF">ABENE_15495</name>
</gene>
<sequence length="148" mass="16567">MASFEVRLQHFEELIMNDWKNVLFSAKGRIRRLHYWLWSLGISLVFGVGIGAVGGATGAFNNLERGEFPPLFGLVYLISVVLLTWIGVCLVSKRWHDRNKSGWMYLILFIPIIGGLWTFIECGFMDGTQGPNKYGPSPKGIGGSPDVF</sequence>
<dbReference type="PATRIC" id="fig|1121022.4.peg.3153"/>
<dbReference type="PANTHER" id="PTHR34980:SF3">
    <property type="entry name" value="BLR8105 PROTEIN"/>
    <property type="match status" value="1"/>
</dbReference>
<evidence type="ECO:0008006" key="4">
    <source>
        <dbReference type="Google" id="ProtNLM"/>
    </source>
</evidence>